<sequence length="151" mass="16757">MPSFSGSDTMSGGETSIRVFKLEDSDRAGNEAEQSGDAMDMHIDGDFLKGLPLDNNYATMNLNGWEFVESNAIPSRQDFAALARHYGQPLVIRFYTNGDDPNVLAQIGNYANVRPDEAVRCLNEQKQLLGSSNVKIHIDVEKPHHVFQTKV</sequence>
<keyword evidence="3" id="KW-1185">Reference proteome</keyword>
<evidence type="ECO:0000313" key="2">
    <source>
        <dbReference type="EMBL" id="PAV82425.1"/>
    </source>
</evidence>
<accession>A0A2A2L8N4</accession>
<dbReference type="Proteomes" id="UP000218231">
    <property type="component" value="Unassembled WGS sequence"/>
</dbReference>
<feature type="compositionally biased region" description="Basic and acidic residues" evidence="1">
    <location>
        <begin position="20"/>
        <end position="30"/>
    </location>
</feature>
<reference evidence="2 3" key="1">
    <citation type="journal article" date="2017" name="Curr. Biol.">
        <title>Genome architecture and evolution of a unichromosomal asexual nematode.</title>
        <authorList>
            <person name="Fradin H."/>
            <person name="Zegar C."/>
            <person name="Gutwein M."/>
            <person name="Lucas J."/>
            <person name="Kovtun M."/>
            <person name="Corcoran D."/>
            <person name="Baugh L.R."/>
            <person name="Kiontke K."/>
            <person name="Gunsalus K."/>
            <person name="Fitch D.H."/>
            <person name="Piano F."/>
        </authorList>
    </citation>
    <scope>NUCLEOTIDE SEQUENCE [LARGE SCALE GENOMIC DNA]</scope>
    <source>
        <strain evidence="2">PF1309</strain>
    </source>
</reference>
<proteinExistence type="predicted"/>
<feature type="compositionally biased region" description="Polar residues" evidence="1">
    <location>
        <begin position="1"/>
        <end position="14"/>
    </location>
</feature>
<evidence type="ECO:0000313" key="3">
    <source>
        <dbReference type="Proteomes" id="UP000218231"/>
    </source>
</evidence>
<organism evidence="2 3">
    <name type="scientific">Diploscapter pachys</name>
    <dbReference type="NCBI Taxonomy" id="2018661"/>
    <lineage>
        <taxon>Eukaryota</taxon>
        <taxon>Metazoa</taxon>
        <taxon>Ecdysozoa</taxon>
        <taxon>Nematoda</taxon>
        <taxon>Chromadorea</taxon>
        <taxon>Rhabditida</taxon>
        <taxon>Rhabditina</taxon>
        <taxon>Rhabditomorpha</taxon>
        <taxon>Rhabditoidea</taxon>
        <taxon>Rhabditidae</taxon>
        <taxon>Diploscapter</taxon>
    </lineage>
</organism>
<dbReference type="AlphaFoldDB" id="A0A2A2L8N4"/>
<name>A0A2A2L8N4_9BILA</name>
<feature type="region of interest" description="Disordered" evidence="1">
    <location>
        <begin position="1"/>
        <end position="36"/>
    </location>
</feature>
<evidence type="ECO:0000256" key="1">
    <source>
        <dbReference type="SAM" id="MobiDB-lite"/>
    </source>
</evidence>
<protein>
    <submittedName>
        <fullName evidence="2">Uncharacterized protein</fullName>
    </submittedName>
</protein>
<dbReference type="EMBL" id="LIAE01007048">
    <property type="protein sequence ID" value="PAV82425.1"/>
    <property type="molecule type" value="Genomic_DNA"/>
</dbReference>
<gene>
    <name evidence="2" type="ORF">WR25_02952</name>
</gene>
<comment type="caution">
    <text evidence="2">The sequence shown here is derived from an EMBL/GenBank/DDBJ whole genome shotgun (WGS) entry which is preliminary data.</text>
</comment>